<dbReference type="Pfam" id="PF01633">
    <property type="entry name" value="Choline_kinase"/>
    <property type="match status" value="1"/>
</dbReference>
<dbReference type="PANTHER" id="PTHR22603">
    <property type="entry name" value="CHOLINE/ETHANOALAMINE KINASE"/>
    <property type="match status" value="1"/>
</dbReference>
<dbReference type="InterPro" id="IPR011009">
    <property type="entry name" value="Kinase-like_dom_sf"/>
</dbReference>
<reference evidence="6" key="1">
    <citation type="submission" date="2022-01" db="EMBL/GenBank/DDBJ databases">
        <authorList>
            <person name="King R."/>
        </authorList>
    </citation>
    <scope>NUCLEOTIDE SEQUENCE</scope>
</reference>
<evidence type="ECO:0000256" key="5">
    <source>
        <dbReference type="ARBA" id="ARBA00038874"/>
    </source>
</evidence>
<protein>
    <recommendedName>
        <fullName evidence="5">ethanolamine kinase</fullName>
        <ecNumber evidence="5">2.7.1.82</ecNumber>
    </recommendedName>
</protein>
<dbReference type="Proteomes" id="UP001152799">
    <property type="component" value="Chromosome 2"/>
</dbReference>
<gene>
    <name evidence="6" type="ORF">CEUTPL_LOCUS5245</name>
</gene>
<dbReference type="PANTHER" id="PTHR22603:SF66">
    <property type="entry name" value="ETHANOLAMINE KINASE"/>
    <property type="match status" value="1"/>
</dbReference>
<evidence type="ECO:0000256" key="4">
    <source>
        <dbReference type="ARBA" id="ARBA00038211"/>
    </source>
</evidence>
<keyword evidence="1" id="KW-0444">Lipid biosynthesis</keyword>
<dbReference type="OrthoDB" id="10267235at2759"/>
<dbReference type="AlphaFoldDB" id="A0A9N9MJX6"/>
<proteinExistence type="inferred from homology"/>
<dbReference type="EMBL" id="OU892278">
    <property type="protein sequence ID" value="CAG9764611.1"/>
    <property type="molecule type" value="Genomic_DNA"/>
</dbReference>
<keyword evidence="2" id="KW-1208">Phospholipid metabolism</keyword>
<evidence type="ECO:0000256" key="3">
    <source>
        <dbReference type="ARBA" id="ARBA00037883"/>
    </source>
</evidence>
<organism evidence="6 7">
    <name type="scientific">Ceutorhynchus assimilis</name>
    <name type="common">cabbage seed weevil</name>
    <dbReference type="NCBI Taxonomy" id="467358"/>
    <lineage>
        <taxon>Eukaryota</taxon>
        <taxon>Metazoa</taxon>
        <taxon>Ecdysozoa</taxon>
        <taxon>Arthropoda</taxon>
        <taxon>Hexapoda</taxon>
        <taxon>Insecta</taxon>
        <taxon>Pterygota</taxon>
        <taxon>Neoptera</taxon>
        <taxon>Endopterygota</taxon>
        <taxon>Coleoptera</taxon>
        <taxon>Polyphaga</taxon>
        <taxon>Cucujiformia</taxon>
        <taxon>Curculionidae</taxon>
        <taxon>Ceutorhynchinae</taxon>
        <taxon>Ceutorhynchus</taxon>
    </lineage>
</organism>
<dbReference type="CDD" id="cd05157">
    <property type="entry name" value="ETNK_euk"/>
    <property type="match status" value="1"/>
</dbReference>
<evidence type="ECO:0000313" key="7">
    <source>
        <dbReference type="Proteomes" id="UP001152799"/>
    </source>
</evidence>
<sequence>MEYSDVEFEHISVTVNENDLESGALKILQVIRPEWPVASVRFKLLTDGITNKLIGCLPEDAPENETVLIRVYGNKTDLLIDRKAETRNILVLSKQGLAPNLYATFENGLAYRFQPGCTLNKETVRNPKIYNLVARRMAKLHKANVEEEENPKPFIWKKTRDFLNLVPETFSCAKTQRRYVEMRLPSQTDLNEEIIDLQMALEKVDSPTVFCHNDLLLGNVVFTENENNVTFIDYEYAAFNYQPFDIANHFAEFVGIDVLKVDYKSDFPSKELQIDWIKIYLQEFLEREPEEKEIEALYINTTRFVLVSHIFWGIWALIQAEHSTIDYDFLMFAKVRLDEYFARKKEFLALKVPGNNAKL</sequence>
<dbReference type="Gene3D" id="3.30.200.20">
    <property type="entry name" value="Phosphorylase Kinase, domain 1"/>
    <property type="match status" value="1"/>
</dbReference>
<dbReference type="EC" id="2.7.1.82" evidence="5"/>
<evidence type="ECO:0000256" key="2">
    <source>
        <dbReference type="ARBA" id="ARBA00023264"/>
    </source>
</evidence>
<accession>A0A9N9MJX6</accession>
<name>A0A9N9MJX6_9CUCU</name>
<evidence type="ECO:0000313" key="6">
    <source>
        <dbReference type="EMBL" id="CAG9764611.1"/>
    </source>
</evidence>
<dbReference type="GO" id="GO:0004305">
    <property type="term" value="F:ethanolamine kinase activity"/>
    <property type="evidence" value="ECO:0007669"/>
    <property type="project" value="UniProtKB-EC"/>
</dbReference>
<comment type="similarity">
    <text evidence="4">Belongs to the choline/ethanolamine kinase family.</text>
</comment>
<comment type="pathway">
    <text evidence="3">Phospholipid metabolism; phosphatidylethanolamine biosynthesis; phosphatidylethanolamine from ethanolamine: step 1/3.</text>
</comment>
<keyword evidence="1" id="KW-0443">Lipid metabolism</keyword>
<evidence type="ECO:0000256" key="1">
    <source>
        <dbReference type="ARBA" id="ARBA00023209"/>
    </source>
</evidence>
<keyword evidence="1" id="KW-0594">Phospholipid biosynthesis</keyword>
<dbReference type="Gene3D" id="3.90.1200.10">
    <property type="match status" value="1"/>
</dbReference>
<dbReference type="GO" id="GO:0005737">
    <property type="term" value="C:cytoplasm"/>
    <property type="evidence" value="ECO:0007669"/>
    <property type="project" value="TreeGrafter"/>
</dbReference>
<dbReference type="GO" id="GO:0006646">
    <property type="term" value="P:phosphatidylethanolamine biosynthetic process"/>
    <property type="evidence" value="ECO:0007669"/>
    <property type="project" value="TreeGrafter"/>
</dbReference>
<dbReference type="SUPFAM" id="SSF56112">
    <property type="entry name" value="Protein kinase-like (PK-like)"/>
    <property type="match status" value="1"/>
</dbReference>
<keyword evidence="7" id="KW-1185">Reference proteome</keyword>